<name>A0ABZ1AKP1_AROEV</name>
<dbReference type="InterPro" id="IPR014729">
    <property type="entry name" value="Rossmann-like_a/b/a_fold"/>
</dbReference>
<comment type="similarity">
    <text evidence="1">Belongs to the universal stress protein A family.</text>
</comment>
<dbReference type="InterPro" id="IPR006016">
    <property type="entry name" value="UspA"/>
</dbReference>
<dbReference type="PRINTS" id="PR01438">
    <property type="entry name" value="UNVRSLSTRESS"/>
</dbReference>
<accession>A0ABZ1AKP1</accession>
<dbReference type="RefSeq" id="WP_169132252.1">
    <property type="nucleotide sequence ID" value="NZ_CAWPLS010000291.1"/>
</dbReference>
<evidence type="ECO:0000313" key="4">
    <source>
        <dbReference type="Proteomes" id="UP001626593"/>
    </source>
</evidence>
<evidence type="ECO:0000256" key="1">
    <source>
        <dbReference type="ARBA" id="ARBA00008791"/>
    </source>
</evidence>
<evidence type="ECO:0000259" key="2">
    <source>
        <dbReference type="Pfam" id="PF00582"/>
    </source>
</evidence>
<proteinExistence type="inferred from homology"/>
<dbReference type="Pfam" id="PF00582">
    <property type="entry name" value="Usp"/>
    <property type="match status" value="1"/>
</dbReference>
<protein>
    <submittedName>
        <fullName evidence="3">Universal stress protein</fullName>
    </submittedName>
</protein>
<dbReference type="PANTHER" id="PTHR46268:SF15">
    <property type="entry name" value="UNIVERSAL STRESS PROTEIN HP_0031"/>
    <property type="match status" value="1"/>
</dbReference>
<organism evidence="3 4">
    <name type="scientific">Aromatoleum evansii</name>
    <name type="common">Azoarcus evansii</name>
    <dbReference type="NCBI Taxonomy" id="59406"/>
    <lineage>
        <taxon>Bacteria</taxon>
        <taxon>Pseudomonadati</taxon>
        <taxon>Pseudomonadota</taxon>
        <taxon>Betaproteobacteria</taxon>
        <taxon>Rhodocyclales</taxon>
        <taxon>Rhodocyclaceae</taxon>
        <taxon>Aromatoleum</taxon>
    </lineage>
</organism>
<dbReference type="InterPro" id="IPR006015">
    <property type="entry name" value="Universal_stress_UspA"/>
</dbReference>
<sequence length="149" mass="15984">MFQHILVPTDGSPLSDQALDRAIALARGLGARLTILNATAEPPFPVTNFGEDGHYDPEKTRRFAREAASHGQRIIDAALARAREAGVKANPVVESSETPHRVIIQTAESLGCDLICMASHGRRGINALLLGSETNKVLAHCTIPVLVCR</sequence>
<gene>
    <name evidence="3" type="ORF">U5817_25095</name>
</gene>
<reference evidence="3 4" key="1">
    <citation type="submission" date="2023-12" db="EMBL/GenBank/DDBJ databases">
        <title>A. evansii MAY27, complete genome.</title>
        <authorList>
            <person name="Wang Y."/>
        </authorList>
    </citation>
    <scope>NUCLEOTIDE SEQUENCE [LARGE SCALE GENOMIC DNA]</scope>
    <source>
        <strain evidence="3 4">MAY27</strain>
    </source>
</reference>
<dbReference type="PANTHER" id="PTHR46268">
    <property type="entry name" value="STRESS RESPONSE PROTEIN NHAX"/>
    <property type="match status" value="1"/>
</dbReference>
<dbReference type="Gene3D" id="3.40.50.620">
    <property type="entry name" value="HUPs"/>
    <property type="match status" value="1"/>
</dbReference>
<dbReference type="Proteomes" id="UP001626593">
    <property type="component" value="Chromosome"/>
</dbReference>
<feature type="domain" description="UspA" evidence="2">
    <location>
        <begin position="1"/>
        <end position="149"/>
    </location>
</feature>
<dbReference type="SUPFAM" id="SSF52402">
    <property type="entry name" value="Adenine nucleotide alpha hydrolases-like"/>
    <property type="match status" value="1"/>
</dbReference>
<dbReference type="EMBL" id="CP141259">
    <property type="protein sequence ID" value="WRL46435.1"/>
    <property type="molecule type" value="Genomic_DNA"/>
</dbReference>
<evidence type="ECO:0000313" key="3">
    <source>
        <dbReference type="EMBL" id="WRL46435.1"/>
    </source>
</evidence>
<dbReference type="CDD" id="cd00293">
    <property type="entry name" value="USP-like"/>
    <property type="match status" value="1"/>
</dbReference>
<keyword evidence="4" id="KW-1185">Reference proteome</keyword>